<comment type="caution">
    <text evidence="1">The sequence shown here is derived from an EMBL/GenBank/DDBJ whole genome shotgun (WGS) entry which is preliminary data.</text>
</comment>
<name>A0ACC3YG30_COLTU</name>
<keyword evidence="2" id="KW-1185">Reference proteome</keyword>
<dbReference type="Proteomes" id="UP000805649">
    <property type="component" value="Unassembled WGS sequence"/>
</dbReference>
<accession>A0ACC3YG30</accession>
<proteinExistence type="predicted"/>
<gene>
    <name evidence="1" type="ORF">CTRU02_213543</name>
</gene>
<dbReference type="EMBL" id="VUJX02000010">
    <property type="protein sequence ID" value="KAL0930808.1"/>
    <property type="molecule type" value="Genomic_DNA"/>
</dbReference>
<sequence length="856" mass="91975">MTIKQRKYTLCEWALGVSVEEYCDSAKRRPRKESRGRPRISVEISTDEESEEETVKITYPSSGCRKLGAQPSKIKKVRFQKATPKPALRSSSIGTNSSGDSKPDPDCKCRDCTIGRRKLRKTGKGNKENDVETEISQAEEESHGREGDRVRPKGEKKSRETKEKKKATVVSSEGDTEIETTETDTESEDETPPSPKDKKQKNSKNTKQNARKSRETPAPVGIESNNVGPTKKKAGKSGSTKGEINKSKGPEKVRPEATLSPHLRRPNLIMPVRAEVLQVEHTIEGAEDPRPNAFHDPQHGVVRVYHGPAYGNPYGLLYPVRDSSRATLPIGVPHPLQNPYFLGFAKPENPGDNHFRGRSPWAAVPVTYKPGFPPTVAPIDPTEVPRRAYWTAVSPNKSIPVEEPQKPVMSGANQDDSTSTAAKNKEKGWDTNVGPESRKIPTPTNSVKTKPLNSNVAPNSPININLTVNPDTPWAAFANTLSKAPDTHKTKSQSGGRDGSNNGSKKSWGSKKATAEWQPLPSGEHPDLEWGMPPKSLSANDSGWGQAGDGNNDTWGVNGGSGSNHGRDKNNNDWSFSANGYNNGGLGCSGNAQNSGNQDVSGGDNVWATAANGNTWDGSGNDSNQMLGNDDWVTSTKNASDPWANIRCNYNNGATTSNYARSNESNRSHNSGRDNRSASGQTKPDSDWYGRSNNVGVPAVASGSNRSRQSQKSQAAPINGGWDGNVGPMVNIPTDTSSKKSNESRRSSKKGSVNGDPWNTKGGDTSTWITDNNAGPTTNSPNASQISKKNETIENTWPAGDGAGWGPNASGGHNPTGTEVSKGSGSNKSMPGAWDNNLPWGDTSLAQSTGGLADTW</sequence>
<evidence type="ECO:0000313" key="2">
    <source>
        <dbReference type="Proteomes" id="UP000805649"/>
    </source>
</evidence>
<reference evidence="1 2" key="1">
    <citation type="journal article" date="2020" name="Phytopathology">
        <title>Genome Sequence Resources of Colletotrichum truncatum, C. plurivorum, C. musicola, and C. sojae: Four Species Pathogenic to Soybean (Glycine max).</title>
        <authorList>
            <person name="Rogerio F."/>
            <person name="Boufleur T.R."/>
            <person name="Ciampi-Guillardi M."/>
            <person name="Sukno S.A."/>
            <person name="Thon M.R."/>
            <person name="Massola Junior N.S."/>
            <person name="Baroncelli R."/>
        </authorList>
    </citation>
    <scope>NUCLEOTIDE SEQUENCE [LARGE SCALE GENOMIC DNA]</scope>
    <source>
        <strain evidence="1 2">CMES1059</strain>
    </source>
</reference>
<protein>
    <submittedName>
        <fullName evidence="1">Uncharacterized protein</fullName>
    </submittedName>
</protein>
<evidence type="ECO:0000313" key="1">
    <source>
        <dbReference type="EMBL" id="KAL0930808.1"/>
    </source>
</evidence>
<organism evidence="1 2">
    <name type="scientific">Colletotrichum truncatum</name>
    <name type="common">Anthracnose fungus</name>
    <name type="synonym">Colletotrichum capsici</name>
    <dbReference type="NCBI Taxonomy" id="5467"/>
    <lineage>
        <taxon>Eukaryota</taxon>
        <taxon>Fungi</taxon>
        <taxon>Dikarya</taxon>
        <taxon>Ascomycota</taxon>
        <taxon>Pezizomycotina</taxon>
        <taxon>Sordariomycetes</taxon>
        <taxon>Hypocreomycetidae</taxon>
        <taxon>Glomerellales</taxon>
        <taxon>Glomerellaceae</taxon>
        <taxon>Colletotrichum</taxon>
        <taxon>Colletotrichum truncatum species complex</taxon>
    </lineage>
</organism>